<dbReference type="AlphaFoldDB" id="A0AAJ6G934"/>
<accession>A0AAJ6G934</accession>
<sequence length="142" mass="16818">MGYILIFAKDQYENQYEFDCHIFNAKTLQKSNNTISVKIIDKKSICKKKELKKLYEFNNLQLSEINVNVYLPVLYDNKIAKIYHKEHNKNIHIYYAEKFEILNELGLRIIASLYGREVCGTCLSSLYKDNNYDNLISIENYL</sequence>
<proteinExistence type="predicted"/>
<protein>
    <submittedName>
        <fullName evidence="1">Uncharacterized protein</fullName>
    </submittedName>
</protein>
<dbReference type="EMBL" id="CP098754">
    <property type="protein sequence ID" value="WIH95547.1"/>
    <property type="molecule type" value="Genomic_DNA"/>
</dbReference>
<dbReference type="Proteomes" id="UP001242021">
    <property type="component" value="Chromosome"/>
</dbReference>
<dbReference type="RefSeq" id="WP_284603111.1">
    <property type="nucleotide sequence ID" value="NZ_CATZKL010000002.1"/>
</dbReference>
<name>A0AAJ6G934_BRAPL</name>
<gene>
    <name evidence="1" type="ORF">NEH99_03145</name>
</gene>
<evidence type="ECO:0000313" key="1">
    <source>
        <dbReference type="EMBL" id="WIH95547.1"/>
    </source>
</evidence>
<organism evidence="1 2">
    <name type="scientific">Brachyspira pilosicoli</name>
    <name type="common">Serpulina pilosicoli</name>
    <dbReference type="NCBI Taxonomy" id="52584"/>
    <lineage>
        <taxon>Bacteria</taxon>
        <taxon>Pseudomonadati</taxon>
        <taxon>Spirochaetota</taxon>
        <taxon>Spirochaetia</taxon>
        <taxon>Brachyspirales</taxon>
        <taxon>Brachyspiraceae</taxon>
        <taxon>Brachyspira</taxon>
    </lineage>
</organism>
<reference evidence="1" key="1">
    <citation type="submission" date="2022-06" db="EMBL/GenBank/DDBJ databases">
        <title>Brachyspira pilosicoli from pigs in Switzerland.</title>
        <authorList>
            <person name="Schmitt S."/>
            <person name="Arnold M."/>
            <person name="Rossano A."/>
            <person name="Perreten V."/>
        </authorList>
    </citation>
    <scope>NUCLEOTIDE SEQUENCE</scope>
    <source>
        <strain evidence="1">MEI4028</strain>
    </source>
</reference>
<evidence type="ECO:0000313" key="2">
    <source>
        <dbReference type="Proteomes" id="UP001242021"/>
    </source>
</evidence>